<dbReference type="SUPFAM" id="SSF52540">
    <property type="entry name" value="P-loop containing nucleoside triphosphate hydrolases"/>
    <property type="match status" value="1"/>
</dbReference>
<keyword evidence="4" id="KW-1185">Reference proteome</keyword>
<comment type="cofactor">
    <cofactor evidence="1">
        <name>Mg(2+)</name>
        <dbReference type="ChEBI" id="CHEBI:18420"/>
    </cofactor>
</comment>
<proteinExistence type="inferred from homology"/>
<keyword evidence="1" id="KW-0378">Hydrolase</keyword>
<evidence type="ECO:0000313" key="4">
    <source>
        <dbReference type="Proteomes" id="UP001152795"/>
    </source>
</evidence>
<name>A0A7D9JX52_PARCT</name>
<protein>
    <recommendedName>
        <fullName evidence="1">ATP-dependent DNA helicase</fullName>
        <ecNumber evidence="1">5.6.2.3</ecNumber>
    </recommendedName>
</protein>
<evidence type="ECO:0000256" key="1">
    <source>
        <dbReference type="RuleBase" id="RU363044"/>
    </source>
</evidence>
<dbReference type="EMBL" id="CACRXK020022336">
    <property type="protein sequence ID" value="CAB4036725.1"/>
    <property type="molecule type" value="Genomic_DNA"/>
</dbReference>
<gene>
    <name evidence="3" type="ORF">PACLA_8A076329</name>
</gene>
<dbReference type="GO" id="GO:0005524">
    <property type="term" value="F:ATP binding"/>
    <property type="evidence" value="ECO:0007669"/>
    <property type="project" value="UniProtKB-KW"/>
</dbReference>
<keyword evidence="1" id="KW-0234">DNA repair</keyword>
<evidence type="ECO:0000259" key="2">
    <source>
        <dbReference type="Pfam" id="PF05970"/>
    </source>
</evidence>
<keyword evidence="1" id="KW-0067">ATP-binding</keyword>
<feature type="domain" description="DNA helicase Pif1-like DEAD-box helicase" evidence="2">
    <location>
        <begin position="14"/>
        <end position="86"/>
    </location>
</feature>
<dbReference type="InterPro" id="IPR051055">
    <property type="entry name" value="PIF1_helicase"/>
</dbReference>
<dbReference type="Pfam" id="PF05970">
    <property type="entry name" value="PIF1"/>
    <property type="match status" value="2"/>
</dbReference>
<dbReference type="GO" id="GO:0016787">
    <property type="term" value="F:hydrolase activity"/>
    <property type="evidence" value="ECO:0007669"/>
    <property type="project" value="UniProtKB-KW"/>
</dbReference>
<dbReference type="GO" id="GO:0006281">
    <property type="term" value="P:DNA repair"/>
    <property type="evidence" value="ECO:0007669"/>
    <property type="project" value="UniProtKB-KW"/>
</dbReference>
<evidence type="ECO:0000313" key="3">
    <source>
        <dbReference type="EMBL" id="CAB4036725.1"/>
    </source>
</evidence>
<keyword evidence="1" id="KW-0547">Nucleotide-binding</keyword>
<dbReference type="GO" id="GO:0043139">
    <property type="term" value="F:5'-3' DNA helicase activity"/>
    <property type="evidence" value="ECO:0007669"/>
    <property type="project" value="UniProtKB-EC"/>
</dbReference>
<keyword evidence="1" id="KW-0233">DNA recombination</keyword>
<organism evidence="3 4">
    <name type="scientific">Paramuricea clavata</name>
    <name type="common">Red gorgonian</name>
    <name type="synonym">Violescent sea-whip</name>
    <dbReference type="NCBI Taxonomy" id="317549"/>
    <lineage>
        <taxon>Eukaryota</taxon>
        <taxon>Metazoa</taxon>
        <taxon>Cnidaria</taxon>
        <taxon>Anthozoa</taxon>
        <taxon>Octocorallia</taxon>
        <taxon>Malacalcyonacea</taxon>
        <taxon>Plexauridae</taxon>
        <taxon>Paramuricea</taxon>
    </lineage>
</organism>
<dbReference type="OrthoDB" id="10050764at2759"/>
<dbReference type="AlphaFoldDB" id="A0A7D9JX52"/>
<comment type="catalytic activity">
    <reaction evidence="1">
        <text>ATP + H2O = ADP + phosphate + H(+)</text>
        <dbReference type="Rhea" id="RHEA:13065"/>
        <dbReference type="ChEBI" id="CHEBI:15377"/>
        <dbReference type="ChEBI" id="CHEBI:15378"/>
        <dbReference type="ChEBI" id="CHEBI:30616"/>
        <dbReference type="ChEBI" id="CHEBI:43474"/>
        <dbReference type="ChEBI" id="CHEBI:456216"/>
        <dbReference type="EC" id="5.6.2.3"/>
    </reaction>
</comment>
<sequence>MLIVALLPRQSCNLNVKQRQVLDLAMNGHNVFIGGAGGTGKTFTVKKLVELLSVTKNASVTCTTGMACGLYDNAITLHSFVGLNLQGKFGDSKKNPFGGIQVIVAGDFRQLPLVSNDIDEGQYCFESPLWNIMFPHCVELTEVYRQSQKAFVAVLKQLSSGEVTDETAAFIEAELDDKH</sequence>
<dbReference type="Gene3D" id="3.40.50.300">
    <property type="entry name" value="P-loop containing nucleotide triphosphate hydrolases"/>
    <property type="match status" value="1"/>
</dbReference>
<reference evidence="3" key="1">
    <citation type="submission" date="2020-04" db="EMBL/GenBank/DDBJ databases">
        <authorList>
            <person name="Alioto T."/>
            <person name="Alioto T."/>
            <person name="Gomez Garrido J."/>
        </authorList>
    </citation>
    <scope>NUCLEOTIDE SEQUENCE</scope>
    <source>
        <strain evidence="3">A484AB</strain>
    </source>
</reference>
<dbReference type="GO" id="GO:0000723">
    <property type="term" value="P:telomere maintenance"/>
    <property type="evidence" value="ECO:0007669"/>
    <property type="project" value="InterPro"/>
</dbReference>
<dbReference type="PANTHER" id="PTHR47642:SF5">
    <property type="entry name" value="ATP-DEPENDENT DNA HELICASE"/>
    <property type="match status" value="1"/>
</dbReference>
<feature type="domain" description="DNA helicase Pif1-like DEAD-box helicase" evidence="2">
    <location>
        <begin position="93"/>
        <end position="164"/>
    </location>
</feature>
<accession>A0A7D9JX52</accession>
<dbReference type="PANTHER" id="PTHR47642">
    <property type="entry name" value="ATP-DEPENDENT DNA HELICASE"/>
    <property type="match status" value="1"/>
</dbReference>
<dbReference type="InterPro" id="IPR010285">
    <property type="entry name" value="DNA_helicase_pif1-like_DEAD"/>
</dbReference>
<dbReference type="Proteomes" id="UP001152795">
    <property type="component" value="Unassembled WGS sequence"/>
</dbReference>
<dbReference type="GO" id="GO:0006310">
    <property type="term" value="P:DNA recombination"/>
    <property type="evidence" value="ECO:0007669"/>
    <property type="project" value="UniProtKB-KW"/>
</dbReference>
<comment type="caution">
    <text evidence="3">The sequence shown here is derived from an EMBL/GenBank/DDBJ whole genome shotgun (WGS) entry which is preliminary data.</text>
</comment>
<keyword evidence="1" id="KW-0227">DNA damage</keyword>
<comment type="similarity">
    <text evidence="1">Belongs to the helicase family.</text>
</comment>
<keyword evidence="1 3" id="KW-0347">Helicase</keyword>
<dbReference type="InterPro" id="IPR027417">
    <property type="entry name" value="P-loop_NTPase"/>
</dbReference>
<dbReference type="EC" id="5.6.2.3" evidence="1"/>